<accession>A0A914HG18</accession>
<reference evidence="2" key="1">
    <citation type="submission" date="2022-11" db="UniProtKB">
        <authorList>
            <consortium name="WormBaseParasite"/>
        </authorList>
    </citation>
    <scope>IDENTIFICATION</scope>
</reference>
<dbReference type="InterPro" id="IPR006954">
    <property type="entry name" value="Mlt-10-like"/>
</dbReference>
<dbReference type="Proteomes" id="UP000887572">
    <property type="component" value="Unplaced"/>
</dbReference>
<dbReference type="PANTHER" id="PTHR21523:SF37">
    <property type="entry name" value="MLT-TEN (MLT-10) RELATED"/>
    <property type="match status" value="1"/>
</dbReference>
<evidence type="ECO:0000313" key="2">
    <source>
        <dbReference type="WBParaSite" id="Gr19_v10_g16834.t1"/>
    </source>
</evidence>
<dbReference type="PANTHER" id="PTHR21523">
    <property type="match status" value="1"/>
</dbReference>
<proteinExistence type="predicted"/>
<dbReference type="WBParaSite" id="Gr19_v10_g16834.t1">
    <property type="protein sequence ID" value="Gr19_v10_g16834.t1"/>
    <property type="gene ID" value="Gr19_v10_g16834"/>
</dbReference>
<dbReference type="Pfam" id="PF04870">
    <property type="entry name" value="Moulting_cycle"/>
    <property type="match status" value="1"/>
</dbReference>
<keyword evidence="1" id="KW-1185">Reference proteome</keyword>
<protein>
    <submittedName>
        <fullName evidence="2">MLt-TeN (Mlt-10) related</fullName>
    </submittedName>
</protein>
<sequence length="807" mass="90443">MNSPFGPPNRSGHQRRRRPLFVFRLRLSPLVLCLLPHFWFIDGSLSAVVQGALAQRSASSLRQNGTVPKATDKIDEEKRAKFFSRVHSIPMQTEHAMELYQHWIDQALSGLLAAVANKKLKSLPRPAQDEFGECSGAAKTVPLHARCVSRLLRSGFDGRKIYAKAYAKSHRFDRYRMQKKAAIRGSRRKVAALRGLKRLEWLRRRVPPTTKIAAEKWIGAFRTATSPARAARTLGPFGRRLLLRSYTEHRRERRHASIVKKNYYELHSPSQARLSPLGSMAKLMMEEVLRVKGKQQQDVKPWQQTIARLQKSSVRRKEIRQKLEGPDKDGDMDLDQLKFRGLKRQLGLAGEDLHAVVEDPRRARALIARTRAAARGSRASPTDRLVELLRQGFALGYSMAGQNGTDFEEKTLRSLSPRFLSVTPEGDPTRNKTIDLLSPSLFSLHADGEGIEKLTSLPSLINGFSTKDQQQWMDLIMEAAGVAEQAEHIEEELSAGGVESVLRGVRREKGMYREKYEREIRAKDGTPLYFTKKNVSDAFGKFEERKCDVFERLELGLSKEQLREMNNTGYALLSTDQLGLIYGPKSPYNNSEALRRFVRMNASDIHTGLEKDVHALAELESFRIRQKDVVLSPILFTNFILTFSVKNPVILSPILFSSLILSPNVLGPVILSPWVFVPVILSPRVLAPTILSPFLFDPIVLSPFVLHPVILSPGAFNPIVLNPFVLSPFILSPQAFTPVILSPIALSPFILNPSMGSPLILSPYVLTPSILSPQFLSAVILSPYALSPVIYSPLTAVSVILSPSWLS</sequence>
<organism evidence="1 2">
    <name type="scientific">Globodera rostochiensis</name>
    <name type="common">Golden nematode worm</name>
    <name type="synonym">Heterodera rostochiensis</name>
    <dbReference type="NCBI Taxonomy" id="31243"/>
    <lineage>
        <taxon>Eukaryota</taxon>
        <taxon>Metazoa</taxon>
        <taxon>Ecdysozoa</taxon>
        <taxon>Nematoda</taxon>
        <taxon>Chromadorea</taxon>
        <taxon>Rhabditida</taxon>
        <taxon>Tylenchina</taxon>
        <taxon>Tylenchomorpha</taxon>
        <taxon>Tylenchoidea</taxon>
        <taxon>Heteroderidae</taxon>
        <taxon>Heteroderinae</taxon>
        <taxon>Globodera</taxon>
    </lineage>
</organism>
<evidence type="ECO:0000313" key="1">
    <source>
        <dbReference type="Proteomes" id="UP000887572"/>
    </source>
</evidence>
<dbReference type="AlphaFoldDB" id="A0A914HG18"/>
<name>A0A914HG18_GLORO</name>